<evidence type="ECO:0000256" key="1">
    <source>
        <dbReference type="ARBA" id="ARBA00001946"/>
    </source>
</evidence>
<evidence type="ECO:0000256" key="6">
    <source>
        <dbReference type="ARBA" id="ARBA00023277"/>
    </source>
</evidence>
<comment type="similarity">
    <text evidence="2">Belongs to the phosphohexose mutase family.</text>
</comment>
<evidence type="ECO:0000313" key="11">
    <source>
        <dbReference type="Proteomes" id="UP000288805"/>
    </source>
</evidence>
<evidence type="ECO:0000313" key="10">
    <source>
        <dbReference type="EMBL" id="RVW72935.1"/>
    </source>
</evidence>
<keyword evidence="3" id="KW-0479">Metal-binding</keyword>
<feature type="domain" description="DUF4283" evidence="9">
    <location>
        <begin position="257"/>
        <end position="336"/>
    </location>
</feature>
<dbReference type="InterPro" id="IPR045244">
    <property type="entry name" value="PGM"/>
</dbReference>
<keyword evidence="7" id="KW-0812">Transmembrane</keyword>
<evidence type="ECO:0000259" key="9">
    <source>
        <dbReference type="Pfam" id="PF14111"/>
    </source>
</evidence>
<proteinExistence type="inferred from homology"/>
<evidence type="ECO:0000256" key="2">
    <source>
        <dbReference type="ARBA" id="ARBA00010231"/>
    </source>
</evidence>
<evidence type="ECO:0000256" key="5">
    <source>
        <dbReference type="ARBA" id="ARBA00023235"/>
    </source>
</evidence>
<reference evidence="10 11" key="1">
    <citation type="journal article" date="2018" name="PLoS Genet.">
        <title>Population sequencing reveals clonal diversity and ancestral inbreeding in the grapevine cultivar Chardonnay.</title>
        <authorList>
            <person name="Roach M.J."/>
            <person name="Johnson D.L."/>
            <person name="Bohlmann J."/>
            <person name="van Vuuren H.J."/>
            <person name="Jones S.J."/>
            <person name="Pretorius I.S."/>
            <person name="Schmidt S.A."/>
            <person name="Borneman A.R."/>
        </authorList>
    </citation>
    <scope>NUCLEOTIDE SEQUENCE [LARGE SCALE GENOMIC DNA]</scope>
    <source>
        <strain evidence="11">cv. Chardonnay</strain>
        <tissue evidence="10">Leaf</tissue>
    </source>
</reference>
<dbReference type="AlphaFoldDB" id="A0A438GL54"/>
<sequence>MDSVFFSTLKLTPLPNASFSNRHFASLSLLSRKFPIRRLSVKASSSAPSTSTANSQTIKIISMPTKPIEGQKTGTSGLRKKVKVFIEENYLANWIQALFNSLPPEDYKDGVLVLGGDGRYFNREAAQIIIKIAAGNGVGKILVGKGGRREVERDEVLARWNKSWEEGGRKFKLERHSNEAGREGSSWGWVVLDEKLHYLGIIPFSEIKELGSSVEVKSIPKEGIAVGSFAVVVRKDLRVVGDVVQFQLEEGEVSCTEEKLRKCLVGWFEESSNQLLDFSWLKTVLRGGVKISAFGGALLLFDFDESSEAERLLVRGVRRFKENFLHLERWHPEVGCLHKGGSLKELWVRVLGLPLHFCGGKLHLGFLWILQATTVAGLMVRRIGKKWRVVHAPVREGRNNCKLVKGCKSRGGVGMKGEEYNWSGGAQCCRWVIGFLLLLSPLACLVACPCILRMYSDVPFCKHF</sequence>
<dbReference type="Gene3D" id="3.40.120.10">
    <property type="entry name" value="Alpha-D-Glucose-1,6-Bisphosphate, subunit A, domain 3"/>
    <property type="match status" value="1"/>
</dbReference>
<keyword evidence="6" id="KW-0119">Carbohydrate metabolism</keyword>
<dbReference type="InterPro" id="IPR005844">
    <property type="entry name" value="A-D-PHexomutase_a/b/a-I"/>
</dbReference>
<comment type="cofactor">
    <cofactor evidence="1">
        <name>Mg(2+)</name>
        <dbReference type="ChEBI" id="CHEBI:18420"/>
    </cofactor>
</comment>
<dbReference type="Pfam" id="PF14111">
    <property type="entry name" value="DUF4283"/>
    <property type="match status" value="1"/>
</dbReference>
<gene>
    <name evidence="10" type="primary">PGMP_4</name>
    <name evidence="10" type="ORF">CK203_053083</name>
</gene>
<dbReference type="Proteomes" id="UP000288805">
    <property type="component" value="Unassembled WGS sequence"/>
</dbReference>
<evidence type="ECO:0000256" key="4">
    <source>
        <dbReference type="ARBA" id="ARBA00022842"/>
    </source>
</evidence>
<dbReference type="PANTHER" id="PTHR22573:SF59">
    <property type="entry name" value="PHOSPHOGLUCOMUTASE, CHLOROPLASTIC"/>
    <property type="match status" value="1"/>
</dbReference>
<dbReference type="InterPro" id="IPR025558">
    <property type="entry name" value="DUF4283"/>
</dbReference>
<keyword evidence="4" id="KW-0460">Magnesium</keyword>
<feature type="transmembrane region" description="Helical" evidence="7">
    <location>
        <begin position="431"/>
        <end position="452"/>
    </location>
</feature>
<keyword evidence="7" id="KW-0472">Membrane</keyword>
<keyword evidence="7" id="KW-1133">Transmembrane helix</keyword>
<protein>
    <submittedName>
        <fullName evidence="10">Phosphoglucomutase, chloroplastic</fullName>
    </submittedName>
</protein>
<dbReference type="GO" id="GO:0005975">
    <property type="term" value="P:carbohydrate metabolic process"/>
    <property type="evidence" value="ECO:0007669"/>
    <property type="project" value="InterPro"/>
</dbReference>
<accession>A0A438GL54</accession>
<comment type="caution">
    <text evidence="10">The sequence shown here is derived from an EMBL/GenBank/DDBJ whole genome shotgun (WGS) entry which is preliminary data.</text>
</comment>
<dbReference type="GO" id="GO:0046872">
    <property type="term" value="F:metal ion binding"/>
    <property type="evidence" value="ECO:0007669"/>
    <property type="project" value="UniProtKB-KW"/>
</dbReference>
<name>A0A438GL54_VITVI</name>
<dbReference type="GO" id="GO:0004614">
    <property type="term" value="F:phosphoglucomutase activity"/>
    <property type="evidence" value="ECO:0007669"/>
    <property type="project" value="InterPro"/>
</dbReference>
<dbReference type="EMBL" id="QGNW01000403">
    <property type="protein sequence ID" value="RVW72935.1"/>
    <property type="molecule type" value="Genomic_DNA"/>
</dbReference>
<organism evidence="10 11">
    <name type="scientific">Vitis vinifera</name>
    <name type="common">Grape</name>
    <dbReference type="NCBI Taxonomy" id="29760"/>
    <lineage>
        <taxon>Eukaryota</taxon>
        <taxon>Viridiplantae</taxon>
        <taxon>Streptophyta</taxon>
        <taxon>Embryophyta</taxon>
        <taxon>Tracheophyta</taxon>
        <taxon>Spermatophyta</taxon>
        <taxon>Magnoliopsida</taxon>
        <taxon>eudicotyledons</taxon>
        <taxon>Gunneridae</taxon>
        <taxon>Pentapetalae</taxon>
        <taxon>rosids</taxon>
        <taxon>Vitales</taxon>
        <taxon>Vitaceae</taxon>
        <taxon>Viteae</taxon>
        <taxon>Vitis</taxon>
    </lineage>
</organism>
<dbReference type="InterPro" id="IPR016055">
    <property type="entry name" value="A-D-PHexomutase_a/b/a-I/II/III"/>
</dbReference>
<evidence type="ECO:0000256" key="3">
    <source>
        <dbReference type="ARBA" id="ARBA00022723"/>
    </source>
</evidence>
<keyword evidence="5" id="KW-0413">Isomerase</keyword>
<evidence type="ECO:0000256" key="7">
    <source>
        <dbReference type="SAM" id="Phobius"/>
    </source>
</evidence>
<feature type="domain" description="Alpha-D-phosphohexomutase alpha/beta/alpha" evidence="8">
    <location>
        <begin position="71"/>
        <end position="144"/>
    </location>
</feature>
<dbReference type="SUPFAM" id="SSF53738">
    <property type="entry name" value="Phosphoglucomutase, first 3 domains"/>
    <property type="match status" value="1"/>
</dbReference>
<dbReference type="PANTHER" id="PTHR22573">
    <property type="entry name" value="PHOSPHOHEXOMUTASE FAMILY MEMBER"/>
    <property type="match status" value="1"/>
</dbReference>
<dbReference type="Pfam" id="PF02878">
    <property type="entry name" value="PGM_PMM_I"/>
    <property type="match status" value="1"/>
</dbReference>
<evidence type="ECO:0000259" key="8">
    <source>
        <dbReference type="Pfam" id="PF02878"/>
    </source>
</evidence>